<comment type="similarity">
    <text evidence="1">Belongs to the universal stress protein A family.</text>
</comment>
<dbReference type="CDD" id="cd23659">
    <property type="entry name" value="USP_At3g01520-like"/>
    <property type="match status" value="1"/>
</dbReference>
<dbReference type="Pfam" id="PF00582">
    <property type="entry name" value="Usp"/>
    <property type="match status" value="2"/>
</dbReference>
<sequence>MNAAASTADETTSHGIVVGYDGSPGSRLALDWAVQTAKRDDRPLTLLHCVGLTMTPTFRAYDPGVQAHAYDEMSRGVLAEAIEIAAETMDRSQIHPLSVIGSAAAELVGVSAQADLVVTGSRGHGAISAGLLGSTSYAVTAHAHCPAVVVRGDTVVHAGRSHPVVVAFDDSKNAQKALETGVQVAAAAEAPLHVVAVDNVGGLEAWPETETMLGREEMMDQMHRRVGETLRQVADDVARAHPGLDVRTNVLGGGAGAAIAAYAVDVKAGLVVMGSRGHGGFTGMLLGSVSHRVVHDAPCPVMVIH</sequence>
<reference evidence="3 4" key="1">
    <citation type="journal article" date="2019" name="Int. J. Syst. Evol. Microbiol.">
        <title>The Global Catalogue of Microorganisms (GCM) 10K type strain sequencing project: providing services to taxonomists for standard genome sequencing and annotation.</title>
        <authorList>
            <consortium name="The Broad Institute Genomics Platform"/>
            <consortium name="The Broad Institute Genome Sequencing Center for Infectious Disease"/>
            <person name="Wu L."/>
            <person name="Ma J."/>
        </authorList>
    </citation>
    <scope>NUCLEOTIDE SEQUENCE [LARGE SCALE GENOMIC DNA]</scope>
    <source>
        <strain evidence="3 4">JCM 16259</strain>
    </source>
</reference>
<dbReference type="PANTHER" id="PTHR46268:SF6">
    <property type="entry name" value="UNIVERSAL STRESS PROTEIN UP12"/>
    <property type="match status" value="1"/>
</dbReference>
<gene>
    <name evidence="3" type="ORF">GCM10009858_16570</name>
</gene>
<dbReference type="Proteomes" id="UP001500730">
    <property type="component" value="Unassembled WGS sequence"/>
</dbReference>
<dbReference type="CDD" id="cd00293">
    <property type="entry name" value="USP-like"/>
    <property type="match status" value="1"/>
</dbReference>
<evidence type="ECO:0000313" key="4">
    <source>
        <dbReference type="Proteomes" id="UP001500730"/>
    </source>
</evidence>
<comment type="caution">
    <text evidence="3">The sequence shown here is derived from an EMBL/GenBank/DDBJ whole genome shotgun (WGS) entry which is preliminary data.</text>
</comment>
<dbReference type="RefSeq" id="WP_344254367.1">
    <property type="nucleotide sequence ID" value="NZ_BAAARE010000006.1"/>
</dbReference>
<dbReference type="InterPro" id="IPR006016">
    <property type="entry name" value="UspA"/>
</dbReference>
<feature type="domain" description="UspA" evidence="2">
    <location>
        <begin position="16"/>
        <end position="151"/>
    </location>
</feature>
<dbReference type="InterPro" id="IPR014729">
    <property type="entry name" value="Rossmann-like_a/b/a_fold"/>
</dbReference>
<evidence type="ECO:0000256" key="1">
    <source>
        <dbReference type="ARBA" id="ARBA00008791"/>
    </source>
</evidence>
<dbReference type="SUPFAM" id="SSF52402">
    <property type="entry name" value="Adenine nucleotide alpha hydrolases-like"/>
    <property type="match status" value="2"/>
</dbReference>
<accession>A0ABN3LC25</accession>
<proteinExistence type="inferred from homology"/>
<dbReference type="PRINTS" id="PR01438">
    <property type="entry name" value="UNVRSLSTRESS"/>
</dbReference>
<organism evidence="3 4">
    <name type="scientific">Terrabacter carboxydivorans</name>
    <dbReference type="NCBI Taxonomy" id="619730"/>
    <lineage>
        <taxon>Bacteria</taxon>
        <taxon>Bacillati</taxon>
        <taxon>Actinomycetota</taxon>
        <taxon>Actinomycetes</taxon>
        <taxon>Micrococcales</taxon>
        <taxon>Intrasporangiaceae</taxon>
        <taxon>Terrabacter</taxon>
    </lineage>
</organism>
<dbReference type="PANTHER" id="PTHR46268">
    <property type="entry name" value="STRESS RESPONSE PROTEIN NHAX"/>
    <property type="match status" value="1"/>
</dbReference>
<evidence type="ECO:0000259" key="2">
    <source>
        <dbReference type="Pfam" id="PF00582"/>
    </source>
</evidence>
<dbReference type="Gene3D" id="3.40.50.620">
    <property type="entry name" value="HUPs"/>
    <property type="match status" value="2"/>
</dbReference>
<dbReference type="EMBL" id="BAAARE010000006">
    <property type="protein sequence ID" value="GAA2479681.1"/>
    <property type="molecule type" value="Genomic_DNA"/>
</dbReference>
<protein>
    <submittedName>
        <fullName evidence="3">Universal stress protein</fullName>
    </submittedName>
</protein>
<dbReference type="InterPro" id="IPR006015">
    <property type="entry name" value="Universal_stress_UspA"/>
</dbReference>
<keyword evidence="4" id="KW-1185">Reference proteome</keyword>
<name>A0ABN3LC25_9MICO</name>
<evidence type="ECO:0000313" key="3">
    <source>
        <dbReference type="EMBL" id="GAA2479681.1"/>
    </source>
</evidence>
<feature type="domain" description="UspA" evidence="2">
    <location>
        <begin position="163"/>
        <end position="305"/>
    </location>
</feature>